<keyword evidence="5" id="KW-0143">Chaperone</keyword>
<dbReference type="PANTHER" id="PTHR34773">
    <property type="entry name" value="FLAGELLAR SECRETION CHAPERONE FLIS"/>
    <property type="match status" value="1"/>
</dbReference>
<proteinExistence type="inferred from homology"/>
<protein>
    <recommendedName>
        <fullName evidence="6">Flagellar secretion chaperone FliS</fullName>
    </recommendedName>
</protein>
<evidence type="ECO:0000313" key="8">
    <source>
        <dbReference type="Proteomes" id="UP000076079"/>
    </source>
</evidence>
<sequence length="128" mass="14005">MHNKGAQAYLQTHVQSRTPVELVVMLYDGAIRFLGQARDAMASGDLVVKRHALSRGLAIVQELQHMLNMEAGGEVAQRLDGLYTYVLGRCYEANVQRDTKGLEEAIRLLTPLRDAWASVAATPTTPGA</sequence>
<dbReference type="GO" id="GO:0044780">
    <property type="term" value="P:bacterial-type flagellum assembly"/>
    <property type="evidence" value="ECO:0007669"/>
    <property type="project" value="InterPro"/>
</dbReference>
<dbReference type="PATRIC" id="fig|1813736.3.peg.3841"/>
<dbReference type="CDD" id="cd16098">
    <property type="entry name" value="FliS"/>
    <property type="match status" value="1"/>
</dbReference>
<dbReference type="GO" id="GO:0005829">
    <property type="term" value="C:cytosol"/>
    <property type="evidence" value="ECO:0007669"/>
    <property type="project" value="UniProtKB-SubCell"/>
</dbReference>
<dbReference type="AlphaFoldDB" id="A0A143PP69"/>
<comment type="similarity">
    <text evidence="2 6">Belongs to the FliS family.</text>
</comment>
<dbReference type="InterPro" id="IPR003713">
    <property type="entry name" value="FliS"/>
</dbReference>
<dbReference type="GO" id="GO:0071973">
    <property type="term" value="P:bacterial-type flagellum-dependent cell motility"/>
    <property type="evidence" value="ECO:0007669"/>
    <property type="project" value="TreeGrafter"/>
</dbReference>
<keyword evidence="7" id="KW-0966">Cell projection</keyword>
<keyword evidence="4 6" id="KW-1005">Bacterial flagellum biogenesis</keyword>
<evidence type="ECO:0000256" key="4">
    <source>
        <dbReference type="ARBA" id="ARBA00022795"/>
    </source>
</evidence>
<dbReference type="NCBIfam" id="TIGR00208">
    <property type="entry name" value="fliS"/>
    <property type="match status" value="1"/>
</dbReference>
<reference evidence="8" key="2">
    <citation type="submission" date="2016-04" db="EMBL/GenBank/DDBJ databases">
        <title>First Complete Genome Sequence of a Subdivision 6 Acidobacterium.</title>
        <authorList>
            <person name="Huang S."/>
            <person name="Vieira S."/>
            <person name="Bunk B."/>
            <person name="Riedel T."/>
            <person name="Sproeer C."/>
            <person name="Overmann J."/>
        </authorList>
    </citation>
    <scope>NUCLEOTIDE SEQUENCE [LARGE SCALE GENOMIC DNA]</scope>
    <source>
        <strain evidence="8">DSM 100886 HEG_-6_39</strain>
    </source>
</reference>
<dbReference type="KEGG" id="abac:LuPra_03632"/>
<evidence type="ECO:0000256" key="6">
    <source>
        <dbReference type="PIRNR" id="PIRNR039090"/>
    </source>
</evidence>
<dbReference type="Proteomes" id="UP000076079">
    <property type="component" value="Chromosome"/>
</dbReference>
<dbReference type="Gene3D" id="1.20.120.340">
    <property type="entry name" value="Flagellar protein FliS"/>
    <property type="match status" value="1"/>
</dbReference>
<organism evidence="7 8">
    <name type="scientific">Luteitalea pratensis</name>
    <dbReference type="NCBI Taxonomy" id="1855912"/>
    <lineage>
        <taxon>Bacteria</taxon>
        <taxon>Pseudomonadati</taxon>
        <taxon>Acidobacteriota</taxon>
        <taxon>Vicinamibacteria</taxon>
        <taxon>Vicinamibacterales</taxon>
        <taxon>Vicinamibacteraceae</taxon>
        <taxon>Luteitalea</taxon>
    </lineage>
</organism>
<dbReference type="Pfam" id="PF02561">
    <property type="entry name" value="FliS"/>
    <property type="match status" value="1"/>
</dbReference>
<keyword evidence="7" id="KW-0282">Flagellum</keyword>
<dbReference type="PIRSF" id="PIRSF039090">
    <property type="entry name" value="Flis"/>
    <property type="match status" value="1"/>
</dbReference>
<gene>
    <name evidence="7" type="primary">fliS</name>
    <name evidence="7" type="ORF">LuPra_03632</name>
</gene>
<keyword evidence="7" id="KW-0969">Cilium</keyword>
<evidence type="ECO:0000256" key="1">
    <source>
        <dbReference type="ARBA" id="ARBA00004514"/>
    </source>
</evidence>
<dbReference type="EMBL" id="CP015136">
    <property type="protein sequence ID" value="AMY10402.1"/>
    <property type="molecule type" value="Genomic_DNA"/>
</dbReference>
<evidence type="ECO:0000256" key="3">
    <source>
        <dbReference type="ARBA" id="ARBA00022490"/>
    </source>
</evidence>
<reference evidence="7 8" key="1">
    <citation type="journal article" date="2016" name="Genome Announc.">
        <title>First Complete Genome Sequence of a Subdivision 6 Acidobacterium Strain.</title>
        <authorList>
            <person name="Huang S."/>
            <person name="Vieira S."/>
            <person name="Bunk B."/>
            <person name="Riedel T."/>
            <person name="Sproer C."/>
            <person name="Overmann J."/>
        </authorList>
    </citation>
    <scope>NUCLEOTIDE SEQUENCE [LARGE SCALE GENOMIC DNA]</scope>
    <source>
        <strain evidence="8">DSM 100886 HEG_-6_39</strain>
    </source>
</reference>
<keyword evidence="8" id="KW-1185">Reference proteome</keyword>
<name>A0A143PP69_LUTPR</name>
<keyword evidence="3 6" id="KW-0963">Cytoplasm</keyword>
<dbReference type="InterPro" id="IPR036584">
    <property type="entry name" value="FliS_sf"/>
</dbReference>
<evidence type="ECO:0000256" key="2">
    <source>
        <dbReference type="ARBA" id="ARBA00008787"/>
    </source>
</evidence>
<evidence type="ECO:0000256" key="5">
    <source>
        <dbReference type="ARBA" id="ARBA00023186"/>
    </source>
</evidence>
<dbReference type="STRING" id="1855912.LuPra_03632"/>
<accession>A0A143PP69</accession>
<dbReference type="SUPFAM" id="SSF101116">
    <property type="entry name" value="Flagellar export chaperone FliS"/>
    <property type="match status" value="1"/>
</dbReference>
<evidence type="ECO:0000313" key="7">
    <source>
        <dbReference type="EMBL" id="AMY10402.1"/>
    </source>
</evidence>
<dbReference type="RefSeq" id="WP_162271439.1">
    <property type="nucleotide sequence ID" value="NZ_CP015136.1"/>
</dbReference>
<comment type="subcellular location">
    <subcellularLocation>
        <location evidence="1 6">Cytoplasm</location>
        <location evidence="1 6">Cytosol</location>
    </subcellularLocation>
</comment>
<dbReference type="PANTHER" id="PTHR34773:SF1">
    <property type="entry name" value="FLAGELLAR SECRETION CHAPERONE FLIS"/>
    <property type="match status" value="1"/>
</dbReference>